<reference evidence="3 4" key="1">
    <citation type="journal article" date="2017" name="Genome Announc.">
        <title>Genome sequence of the saprophytic ascomycete Epicoccum nigrum ICMP 19927 strain isolated from New Zealand.</title>
        <authorList>
            <person name="Fokin M."/>
            <person name="Fleetwood D."/>
            <person name="Weir B.S."/>
            <person name="Villas-Boas S.G."/>
        </authorList>
    </citation>
    <scope>NUCLEOTIDE SEQUENCE [LARGE SCALE GENOMIC DNA]</scope>
    <source>
        <strain evidence="3 4">ICMP 19927</strain>
    </source>
</reference>
<name>A0A1Y2LKA4_EPING</name>
<evidence type="ECO:0000259" key="2">
    <source>
        <dbReference type="Pfam" id="PF12849"/>
    </source>
</evidence>
<dbReference type="PANTHER" id="PTHR37945:SF1">
    <property type="entry name" value="EXTRACELLULAR TUNGSTATE BINDING PROTEIN"/>
    <property type="match status" value="1"/>
</dbReference>
<dbReference type="Gene3D" id="3.40.190.10">
    <property type="entry name" value="Periplasmic binding protein-like II"/>
    <property type="match status" value="2"/>
</dbReference>
<evidence type="ECO:0000313" key="4">
    <source>
        <dbReference type="Proteomes" id="UP000193240"/>
    </source>
</evidence>
<sequence>MLSSIFSNTLCVGLVAIIGVDALVAPTEIYNGGYSSASNDTALRIATGGAGQSGLVKVLADAFIQDSVANGSQPFTIGWILSDTTFTIKNLQTGEADLGISYVPAAEQLAAEQGIIDAQTGYYYLFRDHFVIAGPPENPAGVNSSMSATTILAKIYQAGELNTAKTEVPTRFLSRYDKSATNLKESTLWLGIGQVPWALPYSTWYHQFPAFPIQALSTASLLKEYTLTDRGTFLSLQFARPDLTAKLQRFKVGSDDEADPLLLPGHLLVGNKARNATLAQEFAQWATGERGQGVVTGFSKNGMQLYSGAP</sequence>
<dbReference type="PANTHER" id="PTHR37945">
    <property type="entry name" value="EXTRACELLULAR TUNGSTATE BINDING PROTEIN"/>
    <property type="match status" value="1"/>
</dbReference>
<accession>A0A1Y2LKA4</accession>
<feature type="domain" description="PBP" evidence="2">
    <location>
        <begin position="35"/>
        <end position="289"/>
    </location>
</feature>
<keyword evidence="1" id="KW-0732">Signal</keyword>
<feature type="signal peptide" evidence="1">
    <location>
        <begin position="1"/>
        <end position="22"/>
    </location>
</feature>
<dbReference type="STRING" id="105696.A0A1Y2LKA4"/>
<evidence type="ECO:0000256" key="1">
    <source>
        <dbReference type="SAM" id="SignalP"/>
    </source>
</evidence>
<dbReference type="InterPro" id="IPR052738">
    <property type="entry name" value="ABC-Tungstate_binding"/>
</dbReference>
<dbReference type="InParanoid" id="A0A1Y2LKA4"/>
<proteinExistence type="predicted"/>
<dbReference type="Pfam" id="PF12849">
    <property type="entry name" value="PBP_like_2"/>
    <property type="match status" value="1"/>
</dbReference>
<feature type="chain" id="PRO_5012892401" description="PBP domain-containing protein" evidence="1">
    <location>
        <begin position="23"/>
        <end position="310"/>
    </location>
</feature>
<protein>
    <recommendedName>
        <fullName evidence="2">PBP domain-containing protein</fullName>
    </recommendedName>
</protein>
<dbReference type="SUPFAM" id="SSF53850">
    <property type="entry name" value="Periplasmic binding protein-like II"/>
    <property type="match status" value="1"/>
</dbReference>
<dbReference type="AlphaFoldDB" id="A0A1Y2LKA4"/>
<dbReference type="OMA" id="EVMYNDF"/>
<dbReference type="InterPro" id="IPR024370">
    <property type="entry name" value="PBP_domain"/>
</dbReference>
<keyword evidence="4" id="KW-1185">Reference proteome</keyword>
<gene>
    <name evidence="3" type="ORF">B5807_12025</name>
</gene>
<dbReference type="Proteomes" id="UP000193240">
    <property type="component" value="Unassembled WGS sequence"/>
</dbReference>
<organism evidence="3 4">
    <name type="scientific">Epicoccum nigrum</name>
    <name type="common">Soil fungus</name>
    <name type="synonym">Epicoccum purpurascens</name>
    <dbReference type="NCBI Taxonomy" id="105696"/>
    <lineage>
        <taxon>Eukaryota</taxon>
        <taxon>Fungi</taxon>
        <taxon>Dikarya</taxon>
        <taxon>Ascomycota</taxon>
        <taxon>Pezizomycotina</taxon>
        <taxon>Dothideomycetes</taxon>
        <taxon>Pleosporomycetidae</taxon>
        <taxon>Pleosporales</taxon>
        <taxon>Pleosporineae</taxon>
        <taxon>Didymellaceae</taxon>
        <taxon>Epicoccum</taxon>
    </lineage>
</organism>
<evidence type="ECO:0000313" key="3">
    <source>
        <dbReference type="EMBL" id="OSS43308.1"/>
    </source>
</evidence>
<dbReference type="EMBL" id="KZ107870">
    <property type="protein sequence ID" value="OSS43308.1"/>
    <property type="molecule type" value="Genomic_DNA"/>
</dbReference>